<gene>
    <name evidence="1" type="ORF">RFI_15262</name>
</gene>
<proteinExistence type="predicted"/>
<dbReference type="AlphaFoldDB" id="X6N7E9"/>
<accession>X6N7E9</accession>
<dbReference type="Proteomes" id="UP000023152">
    <property type="component" value="Unassembled WGS sequence"/>
</dbReference>
<comment type="caution">
    <text evidence="1">The sequence shown here is derived from an EMBL/GenBank/DDBJ whole genome shotgun (WGS) entry which is preliminary data.</text>
</comment>
<keyword evidence="2" id="KW-1185">Reference proteome</keyword>
<reference evidence="1 2" key="1">
    <citation type="journal article" date="2013" name="Curr. Biol.">
        <title>The Genome of the Foraminiferan Reticulomyxa filosa.</title>
        <authorList>
            <person name="Glockner G."/>
            <person name="Hulsmann N."/>
            <person name="Schleicher M."/>
            <person name="Noegel A.A."/>
            <person name="Eichinger L."/>
            <person name="Gallinger C."/>
            <person name="Pawlowski J."/>
            <person name="Sierra R."/>
            <person name="Euteneuer U."/>
            <person name="Pillet L."/>
            <person name="Moustafa A."/>
            <person name="Platzer M."/>
            <person name="Groth M."/>
            <person name="Szafranski K."/>
            <person name="Schliwa M."/>
        </authorList>
    </citation>
    <scope>NUCLEOTIDE SEQUENCE [LARGE SCALE GENOMIC DNA]</scope>
</reference>
<dbReference type="EMBL" id="ASPP01011168">
    <property type="protein sequence ID" value="ETO21941.1"/>
    <property type="molecule type" value="Genomic_DNA"/>
</dbReference>
<sequence>MLQLTKKSKKKNKMHFKHLKIRRNFLNKKFEKILINQYNIEAQILQTKKISDNSTITNKLQYCRNLVLLYQHKLTSCIILEAKRIYTNMFCEFVPISDTKVFLQSESYNNVLKEARTKAKKLLYLYIIQCPKKVIVWLTLSSQVAETNCLVINHALVTDLGDAKALFL</sequence>
<name>X6N7E9_RETFI</name>
<evidence type="ECO:0000313" key="1">
    <source>
        <dbReference type="EMBL" id="ETO21941.1"/>
    </source>
</evidence>
<protein>
    <submittedName>
        <fullName evidence="1">Uncharacterized protein</fullName>
    </submittedName>
</protein>
<organism evidence="1 2">
    <name type="scientific">Reticulomyxa filosa</name>
    <dbReference type="NCBI Taxonomy" id="46433"/>
    <lineage>
        <taxon>Eukaryota</taxon>
        <taxon>Sar</taxon>
        <taxon>Rhizaria</taxon>
        <taxon>Retaria</taxon>
        <taxon>Foraminifera</taxon>
        <taxon>Monothalamids</taxon>
        <taxon>Reticulomyxidae</taxon>
        <taxon>Reticulomyxa</taxon>
    </lineage>
</organism>
<evidence type="ECO:0000313" key="2">
    <source>
        <dbReference type="Proteomes" id="UP000023152"/>
    </source>
</evidence>